<organism evidence="1 2">
    <name type="scientific">Helicobacter magdeburgensis</name>
    <dbReference type="NCBI Taxonomy" id="471858"/>
    <lineage>
        <taxon>Bacteria</taxon>
        <taxon>Pseudomonadati</taxon>
        <taxon>Campylobacterota</taxon>
        <taxon>Epsilonproteobacteria</taxon>
        <taxon>Campylobacterales</taxon>
        <taxon>Helicobacteraceae</taxon>
        <taxon>Helicobacter</taxon>
    </lineage>
</organism>
<name>A0A4U8SY17_9HELI</name>
<comment type="caution">
    <text evidence="1">The sequence shown here is derived from an EMBL/GenBank/DDBJ whole genome shotgun (WGS) entry which is preliminary data.</text>
</comment>
<evidence type="ECO:0000313" key="1">
    <source>
        <dbReference type="EMBL" id="TLD91117.1"/>
    </source>
</evidence>
<dbReference type="AlphaFoldDB" id="A0A4U8SY17"/>
<keyword evidence="2" id="KW-1185">Reference proteome</keyword>
<evidence type="ECO:0000313" key="2">
    <source>
        <dbReference type="Proteomes" id="UP000029921"/>
    </source>
</evidence>
<dbReference type="Proteomes" id="UP000029921">
    <property type="component" value="Unassembled WGS sequence"/>
</dbReference>
<sequence>MSKIKKPNSDSIITNRLRDTHSGRCVVSLEKVIECDKHGLCLGKNHSFYREQNAKKYNTKLMKLFLFLTQRSWSEIIGQRKNVEYGHEHLDISCFRNIAVKNSFENLGKKHANVFRFGGQDFRACGYREGDTFYLVCIDYNFSLYKHS</sequence>
<dbReference type="RefSeq" id="WP_034589018.1">
    <property type="nucleotide sequence ID" value="NZ_JRPE02000024.1"/>
</dbReference>
<reference evidence="1 2" key="1">
    <citation type="journal article" date="2014" name="Genome Announc.">
        <title>Draft genome sequences of eight enterohepatic helicobacter species isolated from both laboratory and wild rodents.</title>
        <authorList>
            <person name="Sheh A."/>
            <person name="Shen Z."/>
            <person name="Fox J.G."/>
        </authorList>
    </citation>
    <scope>NUCLEOTIDE SEQUENCE [LARGE SCALE GENOMIC DNA]</scope>
    <source>
        <strain evidence="1 2">MIT 96-1001</strain>
    </source>
</reference>
<proteinExistence type="predicted"/>
<accession>A0A4U8SY17</accession>
<protein>
    <submittedName>
        <fullName evidence="1">Uncharacterized protein</fullName>
    </submittedName>
</protein>
<dbReference type="EMBL" id="JRPE02000024">
    <property type="protein sequence ID" value="TLD91117.1"/>
    <property type="molecule type" value="Genomic_DNA"/>
</dbReference>
<gene>
    <name evidence="1" type="ORF">LS74_010235</name>
</gene>